<dbReference type="AlphaFoldDB" id="A0A0E9X7L5"/>
<name>A0A0E9X7L5_ANGAN</name>
<sequence>MKTDQAHKKIKLLAALCIMNVASRHPVKWLLLYPDASPLTINIKLRLLPRCTVLIGHPKHPHQRVSSSGEENTDT</sequence>
<proteinExistence type="predicted"/>
<reference evidence="1" key="1">
    <citation type="submission" date="2014-11" db="EMBL/GenBank/DDBJ databases">
        <authorList>
            <person name="Amaro Gonzalez C."/>
        </authorList>
    </citation>
    <scope>NUCLEOTIDE SEQUENCE</scope>
</reference>
<accession>A0A0E9X7L5</accession>
<organism evidence="1">
    <name type="scientific">Anguilla anguilla</name>
    <name type="common">European freshwater eel</name>
    <name type="synonym">Muraena anguilla</name>
    <dbReference type="NCBI Taxonomy" id="7936"/>
    <lineage>
        <taxon>Eukaryota</taxon>
        <taxon>Metazoa</taxon>
        <taxon>Chordata</taxon>
        <taxon>Craniata</taxon>
        <taxon>Vertebrata</taxon>
        <taxon>Euteleostomi</taxon>
        <taxon>Actinopterygii</taxon>
        <taxon>Neopterygii</taxon>
        <taxon>Teleostei</taxon>
        <taxon>Anguilliformes</taxon>
        <taxon>Anguillidae</taxon>
        <taxon>Anguilla</taxon>
    </lineage>
</organism>
<protein>
    <submittedName>
        <fullName evidence="1">Uncharacterized protein</fullName>
    </submittedName>
</protein>
<evidence type="ECO:0000313" key="1">
    <source>
        <dbReference type="EMBL" id="JAH97825.1"/>
    </source>
</evidence>
<dbReference type="EMBL" id="GBXM01010752">
    <property type="protein sequence ID" value="JAH97825.1"/>
    <property type="molecule type" value="Transcribed_RNA"/>
</dbReference>
<reference evidence="1" key="2">
    <citation type="journal article" date="2015" name="Fish Shellfish Immunol.">
        <title>Early steps in the European eel (Anguilla anguilla)-Vibrio vulnificus interaction in the gills: Role of the RtxA13 toxin.</title>
        <authorList>
            <person name="Callol A."/>
            <person name="Pajuelo D."/>
            <person name="Ebbesson L."/>
            <person name="Teles M."/>
            <person name="MacKenzie S."/>
            <person name="Amaro C."/>
        </authorList>
    </citation>
    <scope>NUCLEOTIDE SEQUENCE</scope>
</reference>